<gene>
    <name evidence="1" type="ORF">M5K25_008748</name>
</gene>
<evidence type="ECO:0000313" key="1">
    <source>
        <dbReference type="EMBL" id="KAL0921654.1"/>
    </source>
</evidence>
<accession>A0ABD0V9J1</accession>
<evidence type="ECO:0000313" key="2">
    <source>
        <dbReference type="Proteomes" id="UP001552299"/>
    </source>
</evidence>
<protein>
    <submittedName>
        <fullName evidence="1">Uncharacterized protein</fullName>
    </submittedName>
</protein>
<proteinExistence type="predicted"/>
<keyword evidence="2" id="KW-1185">Reference proteome</keyword>
<dbReference type="Proteomes" id="UP001552299">
    <property type="component" value="Unassembled WGS sequence"/>
</dbReference>
<dbReference type="AlphaFoldDB" id="A0ABD0V9J1"/>
<sequence length="255" mass="29748">MQKRDTSGICFLYQSKESDTILKNFTREPLEEMGRNLKKKKTILALGNLRTIVLFQPFGNAREPMSFFTFPSDGKEPSFFSNLSAMAENQCPFSLSPMMAENRRPFPTFWQWRRTNILFHFPGKDRESDTMLKNFTREPPEKMGRNLKKKKTILALGNLTAWRETDRTQETEGSGQGKWELGLRLFLVREPREGEGESNASQREEEVLRLGQPRIRWRESRTKAENSVFLGSLDSSRRAARFDYKFVKFGDRLVI</sequence>
<reference evidence="1 2" key="1">
    <citation type="journal article" date="2024" name="Plant Biotechnol. J.">
        <title>Dendrobium thyrsiflorum genome and its molecular insights into genes involved in important horticultural traits.</title>
        <authorList>
            <person name="Chen B."/>
            <person name="Wang J.Y."/>
            <person name="Zheng P.J."/>
            <person name="Li K.L."/>
            <person name="Liang Y.M."/>
            <person name="Chen X.F."/>
            <person name="Zhang C."/>
            <person name="Zhao X."/>
            <person name="He X."/>
            <person name="Zhang G.Q."/>
            <person name="Liu Z.J."/>
            <person name="Xu Q."/>
        </authorList>
    </citation>
    <scope>NUCLEOTIDE SEQUENCE [LARGE SCALE GENOMIC DNA]</scope>
    <source>
        <strain evidence="1">GZMU011</strain>
    </source>
</reference>
<dbReference type="EMBL" id="JANQDX010000007">
    <property type="protein sequence ID" value="KAL0921654.1"/>
    <property type="molecule type" value="Genomic_DNA"/>
</dbReference>
<name>A0ABD0V9J1_DENTH</name>
<organism evidence="1 2">
    <name type="scientific">Dendrobium thyrsiflorum</name>
    <name type="common">Pinecone-like raceme dendrobium</name>
    <name type="synonym">Orchid</name>
    <dbReference type="NCBI Taxonomy" id="117978"/>
    <lineage>
        <taxon>Eukaryota</taxon>
        <taxon>Viridiplantae</taxon>
        <taxon>Streptophyta</taxon>
        <taxon>Embryophyta</taxon>
        <taxon>Tracheophyta</taxon>
        <taxon>Spermatophyta</taxon>
        <taxon>Magnoliopsida</taxon>
        <taxon>Liliopsida</taxon>
        <taxon>Asparagales</taxon>
        <taxon>Orchidaceae</taxon>
        <taxon>Epidendroideae</taxon>
        <taxon>Malaxideae</taxon>
        <taxon>Dendrobiinae</taxon>
        <taxon>Dendrobium</taxon>
    </lineage>
</organism>
<comment type="caution">
    <text evidence="1">The sequence shown here is derived from an EMBL/GenBank/DDBJ whole genome shotgun (WGS) entry which is preliminary data.</text>
</comment>